<dbReference type="RefSeq" id="WP_021761284.1">
    <property type="nucleotide sequence ID" value="NC_022444.1"/>
</dbReference>
<sequence length="244" mass="26429">MNQTPYAYSRNPAGSMAASKTLTAVFMRGVYQWMCLGLLATAGMTWFTLSSDAMLSLLVTPQGGLSMLYWGAVIAEVALVLVLSVRIGKLSAFSASAMFLAYSLLNGITLSLLVAMYTQASVMRTFLVCAGMFGAMSVYGMVTKRDLTGMGNFLIMGLIGILLASVVNIFLVSTTMHYIISYLGVLIFTGLTAYDTQKLKEMGATMPLDDATAVRRGTILGALTLYLDFINLFIMLLRVMGDRR</sequence>
<evidence type="ECO:0000313" key="7">
    <source>
        <dbReference type="EMBL" id="AGW14282.1"/>
    </source>
</evidence>
<evidence type="ECO:0000256" key="5">
    <source>
        <dbReference type="ARBA" id="ARBA00023136"/>
    </source>
</evidence>
<dbReference type="Pfam" id="PF01027">
    <property type="entry name" value="Bax1-I"/>
    <property type="match status" value="1"/>
</dbReference>
<dbReference type="EMBL" id="CP006585">
    <property type="protein sequence ID" value="AGW14282.1"/>
    <property type="molecule type" value="Genomic_DNA"/>
</dbReference>
<dbReference type="OrthoDB" id="9793828at2"/>
<dbReference type="PATRIC" id="fig|1121448.10.peg.2497"/>
<comment type="similarity">
    <text evidence="2 6">Belongs to the BI1 family.</text>
</comment>
<keyword evidence="3 6" id="KW-0812">Transmembrane</keyword>
<keyword evidence="8" id="KW-1185">Reference proteome</keyword>
<dbReference type="CDD" id="cd10432">
    <property type="entry name" value="BI-1-like_bacterial"/>
    <property type="match status" value="1"/>
</dbReference>
<dbReference type="GO" id="GO:0005886">
    <property type="term" value="C:plasma membrane"/>
    <property type="evidence" value="ECO:0007669"/>
    <property type="project" value="TreeGrafter"/>
</dbReference>
<dbReference type="STRING" id="1121448.DGI_2549"/>
<comment type="subcellular location">
    <subcellularLocation>
        <location evidence="1">Membrane</location>
        <topology evidence="1">Multi-pass membrane protein</topology>
    </subcellularLocation>
</comment>
<dbReference type="Proteomes" id="UP000016587">
    <property type="component" value="Chromosome"/>
</dbReference>
<feature type="transmembrane region" description="Helical" evidence="6">
    <location>
        <begin position="67"/>
        <end position="85"/>
    </location>
</feature>
<evidence type="ECO:0000256" key="4">
    <source>
        <dbReference type="ARBA" id="ARBA00022989"/>
    </source>
</evidence>
<reference evidence="8" key="2">
    <citation type="submission" date="2013-07" db="EMBL/GenBank/DDBJ databases">
        <authorList>
            <person name="Morais-Silva F.O."/>
            <person name="Rezende A.M."/>
            <person name="Pimentel C."/>
            <person name="Resende D.M."/>
            <person name="Santos C.I."/>
            <person name="Clemente C."/>
            <person name="de Oliveira L.M."/>
            <person name="da Silva S.M."/>
            <person name="Costa D.A."/>
            <person name="Varela-Raposo A."/>
            <person name="Horacio E.C.A."/>
            <person name="Matos M."/>
            <person name="Flores O."/>
            <person name="Ruiz J.C."/>
            <person name="Rodrigues-Pousada C."/>
        </authorList>
    </citation>
    <scope>NUCLEOTIDE SEQUENCE [LARGE SCALE GENOMIC DNA]</scope>
    <source>
        <strain evidence="8">ATCC 19364 / DSM 1382 / NCIMB 9332 / VKM B-1759</strain>
    </source>
</reference>
<evidence type="ECO:0000256" key="1">
    <source>
        <dbReference type="ARBA" id="ARBA00004141"/>
    </source>
</evidence>
<feature type="transmembrane region" description="Helical" evidence="6">
    <location>
        <begin position="97"/>
        <end position="117"/>
    </location>
</feature>
<organism evidence="7 8">
    <name type="scientific">Megalodesulfovibrio gigas (strain ATCC 19364 / DSM 1382 / NCIMB 9332 / VKM B-1759)</name>
    <name type="common">Desulfovibrio gigas</name>
    <dbReference type="NCBI Taxonomy" id="1121448"/>
    <lineage>
        <taxon>Bacteria</taxon>
        <taxon>Pseudomonadati</taxon>
        <taxon>Thermodesulfobacteriota</taxon>
        <taxon>Desulfovibrionia</taxon>
        <taxon>Desulfovibrionales</taxon>
        <taxon>Desulfovibrionaceae</taxon>
        <taxon>Megalodesulfovibrio</taxon>
    </lineage>
</organism>
<feature type="transmembrane region" description="Helical" evidence="6">
    <location>
        <begin position="153"/>
        <end position="172"/>
    </location>
</feature>
<evidence type="ECO:0000256" key="2">
    <source>
        <dbReference type="ARBA" id="ARBA00010350"/>
    </source>
</evidence>
<dbReference type="eggNOG" id="COG0670">
    <property type="taxonomic scope" value="Bacteria"/>
</dbReference>
<name>T2GEE5_MEGG1</name>
<accession>T2GEE5</accession>
<dbReference type="KEGG" id="dgg:DGI_2549"/>
<dbReference type="InterPro" id="IPR006214">
    <property type="entry name" value="Bax_inhibitor_1-related"/>
</dbReference>
<dbReference type="HOGENOM" id="CLU_058671_1_0_7"/>
<keyword evidence="4 6" id="KW-1133">Transmembrane helix</keyword>
<feature type="transmembrane region" description="Helical" evidence="6">
    <location>
        <begin position="30"/>
        <end position="47"/>
    </location>
</feature>
<feature type="transmembrane region" description="Helical" evidence="6">
    <location>
        <begin position="123"/>
        <end position="141"/>
    </location>
</feature>
<evidence type="ECO:0000256" key="6">
    <source>
        <dbReference type="RuleBase" id="RU004379"/>
    </source>
</evidence>
<keyword evidence="5 6" id="KW-0472">Membrane</keyword>
<proteinExistence type="inferred from homology"/>
<dbReference type="AlphaFoldDB" id="T2GEE5"/>
<evidence type="ECO:0000256" key="3">
    <source>
        <dbReference type="ARBA" id="ARBA00022692"/>
    </source>
</evidence>
<gene>
    <name evidence="7" type="ORF">DGI_2549</name>
</gene>
<evidence type="ECO:0000313" key="8">
    <source>
        <dbReference type="Proteomes" id="UP000016587"/>
    </source>
</evidence>
<reference evidence="7 8" key="1">
    <citation type="journal article" date="2013" name="J. Bacteriol.">
        <title>Roles of HynAB and Ech, the only two hydrogenases found in the model sulfate reducer Desulfovibrio gigas.</title>
        <authorList>
            <person name="Morais-Silva F.O."/>
            <person name="Santos C.I."/>
            <person name="Rodrigues R."/>
            <person name="Pereira I.A."/>
            <person name="Rodrigues-Pousada C."/>
        </authorList>
    </citation>
    <scope>NUCLEOTIDE SEQUENCE [LARGE SCALE GENOMIC DNA]</scope>
    <source>
        <strain evidence="8">ATCC 19364 / DSM 1382 / NCIMB 9332 / VKM B-1759</strain>
    </source>
</reference>
<dbReference type="PANTHER" id="PTHR23291:SF50">
    <property type="entry name" value="PROTEIN LIFEGUARD 4"/>
    <property type="match status" value="1"/>
</dbReference>
<protein>
    <submittedName>
        <fullName evidence="7">Uncharacterized protein</fullName>
    </submittedName>
</protein>
<feature type="transmembrane region" description="Helical" evidence="6">
    <location>
        <begin position="217"/>
        <end position="237"/>
    </location>
</feature>
<dbReference type="PANTHER" id="PTHR23291">
    <property type="entry name" value="BAX INHIBITOR-RELATED"/>
    <property type="match status" value="1"/>
</dbReference>
<feature type="transmembrane region" description="Helical" evidence="6">
    <location>
        <begin position="178"/>
        <end position="196"/>
    </location>
</feature>